<feature type="domain" description="SMP-30/Gluconolactonase/LRE-like region" evidence="4">
    <location>
        <begin position="69"/>
        <end position="394"/>
    </location>
</feature>
<keyword evidence="6" id="KW-1185">Reference proteome</keyword>
<reference evidence="5 6" key="1">
    <citation type="journal article" date="2014" name="Mol. Plant">
        <title>Chromosome Scale Genome Assembly and Transcriptome Profiling of Nannochloropsis gaditana in Nitrogen Depletion.</title>
        <authorList>
            <person name="Corteggiani Carpinelli E."/>
            <person name="Telatin A."/>
            <person name="Vitulo N."/>
            <person name="Forcato C."/>
            <person name="D'Angelo M."/>
            <person name="Schiavon R."/>
            <person name="Vezzi A."/>
            <person name="Giacometti G.M."/>
            <person name="Morosinotto T."/>
            <person name="Valle G."/>
        </authorList>
    </citation>
    <scope>NUCLEOTIDE SEQUENCE [LARGE SCALE GENOMIC DNA]</scope>
    <source>
        <strain evidence="5 6">B-31</strain>
    </source>
</reference>
<evidence type="ECO:0000313" key="6">
    <source>
        <dbReference type="Proteomes" id="UP000019335"/>
    </source>
</evidence>
<dbReference type="InterPro" id="IPR011042">
    <property type="entry name" value="6-blade_b-propeller_TolB-like"/>
</dbReference>
<dbReference type="OrthoDB" id="186217at2759"/>
<evidence type="ECO:0000256" key="2">
    <source>
        <dbReference type="SAM" id="MobiDB-lite"/>
    </source>
</evidence>
<dbReference type="Pfam" id="PF08450">
    <property type="entry name" value="SGL"/>
    <property type="match status" value="1"/>
</dbReference>
<evidence type="ECO:0000256" key="3">
    <source>
        <dbReference type="SAM" id="Phobius"/>
    </source>
</evidence>
<sequence length="436" mass="46755">MKLGNLLPPTDAYWATIFFPALLGYLVLLQAAMNRRPLLGSVERLQPSVLNTLIAPDAQLEIIAEGNLWAEGPLWVSDEDSADGGFLLWSDVKKNLIYRWEEGGGLFTIGRSVFLKESGCRPSLPPLASGGETETKDGNSSSDESCSDGICGDDGARCATLREPGSNGLTLEPGSGLVVMCEHGERRVSRLEANGSFTPLATHYQGRRLNSPNDLVFGPGGDLYFTDPPYGLNGLDADPARELESFGVYRVSKEAMEQQVVSSARGSAEVQLVFDGLKRPNGLAFSPDFTHLYVGDSDAEDPHWVVFEMDASTGLVKGKEGARVFADARAYQERDDAGGKTRIGNPDGLKVDEDGNIWATGPGGVLIFSPQGERLGTILTGKKTGNVAFGGKEKSRGGKGMFLYVCANDVVARIPILVRPAPSPPMKRVVEEASRS</sequence>
<dbReference type="EMBL" id="AZIL01002466">
    <property type="protein sequence ID" value="EWM21517.1"/>
    <property type="molecule type" value="Genomic_DNA"/>
</dbReference>
<protein>
    <submittedName>
        <fullName evidence="5">Gluconolactonase</fullName>
    </submittedName>
</protein>
<dbReference type="InterPro" id="IPR051262">
    <property type="entry name" value="SMP-30/CGR1_Lactonase"/>
</dbReference>
<dbReference type="AlphaFoldDB" id="W7T4M9"/>
<dbReference type="SUPFAM" id="SSF63829">
    <property type="entry name" value="Calcium-dependent phosphotriesterase"/>
    <property type="match status" value="1"/>
</dbReference>
<evidence type="ECO:0000313" key="5">
    <source>
        <dbReference type="EMBL" id="EWM21517.1"/>
    </source>
</evidence>
<proteinExistence type="predicted"/>
<name>W7T4M9_9STRA</name>
<dbReference type="Proteomes" id="UP000019335">
    <property type="component" value="Unassembled WGS sequence"/>
</dbReference>
<evidence type="ECO:0000256" key="1">
    <source>
        <dbReference type="ARBA" id="ARBA00022801"/>
    </source>
</evidence>
<evidence type="ECO:0000259" key="4">
    <source>
        <dbReference type="Pfam" id="PF08450"/>
    </source>
</evidence>
<dbReference type="GO" id="GO:0016787">
    <property type="term" value="F:hydrolase activity"/>
    <property type="evidence" value="ECO:0007669"/>
    <property type="project" value="UniProtKB-KW"/>
</dbReference>
<keyword evidence="3" id="KW-0812">Transmembrane</keyword>
<keyword evidence="1" id="KW-0378">Hydrolase</keyword>
<dbReference type="InterPro" id="IPR013658">
    <property type="entry name" value="SGL"/>
</dbReference>
<keyword evidence="3" id="KW-1133">Transmembrane helix</keyword>
<dbReference type="PANTHER" id="PTHR47572">
    <property type="entry name" value="LIPOPROTEIN-RELATED"/>
    <property type="match status" value="1"/>
</dbReference>
<feature type="transmembrane region" description="Helical" evidence="3">
    <location>
        <begin position="12"/>
        <end position="29"/>
    </location>
</feature>
<dbReference type="PANTHER" id="PTHR47572:SF4">
    <property type="entry name" value="LACTONASE DRP35"/>
    <property type="match status" value="1"/>
</dbReference>
<feature type="region of interest" description="Disordered" evidence="2">
    <location>
        <begin position="124"/>
        <end position="147"/>
    </location>
</feature>
<organism evidence="5 6">
    <name type="scientific">Nannochloropsis gaditana</name>
    <dbReference type="NCBI Taxonomy" id="72520"/>
    <lineage>
        <taxon>Eukaryota</taxon>
        <taxon>Sar</taxon>
        <taxon>Stramenopiles</taxon>
        <taxon>Ochrophyta</taxon>
        <taxon>Eustigmatophyceae</taxon>
        <taxon>Eustigmatales</taxon>
        <taxon>Monodopsidaceae</taxon>
        <taxon>Nannochloropsis</taxon>
    </lineage>
</organism>
<accession>W7T4M9</accession>
<keyword evidence="3" id="KW-0472">Membrane</keyword>
<gene>
    <name evidence="5" type="ORF">Naga_100317g1</name>
</gene>
<dbReference type="Gene3D" id="2.120.10.30">
    <property type="entry name" value="TolB, C-terminal domain"/>
    <property type="match status" value="1"/>
</dbReference>
<comment type="caution">
    <text evidence="5">The sequence shown here is derived from an EMBL/GenBank/DDBJ whole genome shotgun (WGS) entry which is preliminary data.</text>
</comment>